<sequence>RARGHNFLVECTAVSKGQLFPYVLSFNPGVFRGRITKAREEIQRAQTALKILLV</sequence>
<name>A0AAV1R3R8_9ROSI</name>
<dbReference type="AlphaFoldDB" id="A0AAV1R3R8"/>
<evidence type="ECO:0000313" key="1">
    <source>
        <dbReference type="EMBL" id="CAK7328028.1"/>
    </source>
</evidence>
<organism evidence="1 2">
    <name type="scientific">Dovyalis caffra</name>
    <dbReference type="NCBI Taxonomy" id="77055"/>
    <lineage>
        <taxon>Eukaryota</taxon>
        <taxon>Viridiplantae</taxon>
        <taxon>Streptophyta</taxon>
        <taxon>Embryophyta</taxon>
        <taxon>Tracheophyta</taxon>
        <taxon>Spermatophyta</taxon>
        <taxon>Magnoliopsida</taxon>
        <taxon>eudicotyledons</taxon>
        <taxon>Gunneridae</taxon>
        <taxon>Pentapetalae</taxon>
        <taxon>rosids</taxon>
        <taxon>fabids</taxon>
        <taxon>Malpighiales</taxon>
        <taxon>Salicaceae</taxon>
        <taxon>Flacourtieae</taxon>
        <taxon>Dovyalis</taxon>
    </lineage>
</organism>
<dbReference type="Proteomes" id="UP001314170">
    <property type="component" value="Unassembled WGS sequence"/>
</dbReference>
<dbReference type="EMBL" id="CAWUPB010000892">
    <property type="protein sequence ID" value="CAK7328028.1"/>
    <property type="molecule type" value="Genomic_DNA"/>
</dbReference>
<reference evidence="1 2" key="1">
    <citation type="submission" date="2024-01" db="EMBL/GenBank/DDBJ databases">
        <authorList>
            <person name="Waweru B."/>
        </authorList>
    </citation>
    <scope>NUCLEOTIDE SEQUENCE [LARGE SCALE GENOMIC DNA]</scope>
</reference>
<keyword evidence="2" id="KW-1185">Reference proteome</keyword>
<protein>
    <submittedName>
        <fullName evidence="1">Uncharacterized protein</fullName>
    </submittedName>
</protein>
<gene>
    <name evidence="1" type="ORF">DCAF_LOCUS5747</name>
</gene>
<feature type="non-terminal residue" evidence="1">
    <location>
        <position position="1"/>
    </location>
</feature>
<feature type="non-terminal residue" evidence="1">
    <location>
        <position position="54"/>
    </location>
</feature>
<accession>A0AAV1R3R8</accession>
<comment type="caution">
    <text evidence="1">The sequence shown here is derived from an EMBL/GenBank/DDBJ whole genome shotgun (WGS) entry which is preliminary data.</text>
</comment>
<proteinExistence type="predicted"/>
<evidence type="ECO:0000313" key="2">
    <source>
        <dbReference type="Proteomes" id="UP001314170"/>
    </source>
</evidence>